<dbReference type="RefSeq" id="WP_007915245.1">
    <property type="nucleotide sequence ID" value="NZ_ADVG01000003.1"/>
</dbReference>
<keyword evidence="1" id="KW-0812">Transmembrane</keyword>
<comment type="caution">
    <text evidence="2">The sequence shown here is derived from an EMBL/GenBank/DDBJ whole genome shotgun (WGS) entry which is preliminary data.</text>
</comment>
<dbReference type="AlphaFoldDB" id="D6TUI9"/>
<organism evidence="2 3">
    <name type="scientific">Ktedonobacter racemifer DSM 44963</name>
    <dbReference type="NCBI Taxonomy" id="485913"/>
    <lineage>
        <taxon>Bacteria</taxon>
        <taxon>Bacillati</taxon>
        <taxon>Chloroflexota</taxon>
        <taxon>Ktedonobacteria</taxon>
        <taxon>Ktedonobacterales</taxon>
        <taxon>Ktedonobacteraceae</taxon>
        <taxon>Ktedonobacter</taxon>
    </lineage>
</organism>
<feature type="transmembrane region" description="Helical" evidence="1">
    <location>
        <begin position="12"/>
        <end position="33"/>
    </location>
</feature>
<gene>
    <name evidence="2" type="ORF">Krac_5070</name>
</gene>
<sequence length="41" mass="4930">MMLNVEHALVDFFVTYAYHIYLLLILLGALIWAMRSWRHHA</sequence>
<dbReference type="Proteomes" id="UP000004508">
    <property type="component" value="Unassembled WGS sequence"/>
</dbReference>
<accession>D6TUI9</accession>
<name>D6TUI9_KTERA</name>
<proteinExistence type="predicted"/>
<protein>
    <submittedName>
        <fullName evidence="2">Uncharacterized protein</fullName>
    </submittedName>
</protein>
<evidence type="ECO:0000313" key="3">
    <source>
        <dbReference type="Proteomes" id="UP000004508"/>
    </source>
</evidence>
<reference evidence="2 3" key="1">
    <citation type="journal article" date="2011" name="Stand. Genomic Sci.">
        <title>Non-contiguous finished genome sequence and contextual data of the filamentous soil bacterium Ktedonobacter racemifer type strain (SOSP1-21).</title>
        <authorList>
            <person name="Chang Y.J."/>
            <person name="Land M."/>
            <person name="Hauser L."/>
            <person name="Chertkov O."/>
            <person name="Del Rio T.G."/>
            <person name="Nolan M."/>
            <person name="Copeland A."/>
            <person name="Tice H."/>
            <person name="Cheng J.F."/>
            <person name="Lucas S."/>
            <person name="Han C."/>
            <person name="Goodwin L."/>
            <person name="Pitluck S."/>
            <person name="Ivanova N."/>
            <person name="Ovchinikova G."/>
            <person name="Pati A."/>
            <person name="Chen A."/>
            <person name="Palaniappan K."/>
            <person name="Mavromatis K."/>
            <person name="Liolios K."/>
            <person name="Brettin T."/>
            <person name="Fiebig A."/>
            <person name="Rohde M."/>
            <person name="Abt B."/>
            <person name="Goker M."/>
            <person name="Detter J.C."/>
            <person name="Woyke T."/>
            <person name="Bristow J."/>
            <person name="Eisen J.A."/>
            <person name="Markowitz V."/>
            <person name="Hugenholtz P."/>
            <person name="Kyrpides N.C."/>
            <person name="Klenk H.P."/>
            <person name="Lapidus A."/>
        </authorList>
    </citation>
    <scope>NUCLEOTIDE SEQUENCE [LARGE SCALE GENOMIC DNA]</scope>
    <source>
        <strain evidence="3">DSM 44963</strain>
    </source>
</reference>
<dbReference type="EMBL" id="ADVG01000003">
    <property type="protein sequence ID" value="EFH84057.1"/>
    <property type="molecule type" value="Genomic_DNA"/>
</dbReference>
<dbReference type="InParanoid" id="D6TUI9"/>
<keyword evidence="3" id="KW-1185">Reference proteome</keyword>
<keyword evidence="1" id="KW-1133">Transmembrane helix</keyword>
<keyword evidence="1" id="KW-0472">Membrane</keyword>
<evidence type="ECO:0000313" key="2">
    <source>
        <dbReference type="EMBL" id="EFH84057.1"/>
    </source>
</evidence>
<evidence type="ECO:0000256" key="1">
    <source>
        <dbReference type="SAM" id="Phobius"/>
    </source>
</evidence>